<keyword evidence="2" id="KW-1185">Reference proteome</keyword>
<sequence>MNQTEFRVLLREEMCLKDVLEDYGEIWTRCGVIFALHVHSGRNPKATSGSSRTSTLAPALVLAHETKLALVIEVLAVLSTKQAELVWELAAMRKEKEEVESAHQDEMGGARAIDHCTFTRRI</sequence>
<name>A0AAD7G1X5_MYCRO</name>
<reference evidence="1" key="1">
    <citation type="submission" date="2023-03" db="EMBL/GenBank/DDBJ databases">
        <title>Massive genome expansion in bonnet fungi (Mycena s.s.) driven by repeated elements and novel gene families across ecological guilds.</title>
        <authorList>
            <consortium name="Lawrence Berkeley National Laboratory"/>
            <person name="Harder C.B."/>
            <person name="Miyauchi S."/>
            <person name="Viragh M."/>
            <person name="Kuo A."/>
            <person name="Thoen E."/>
            <person name="Andreopoulos B."/>
            <person name="Lu D."/>
            <person name="Skrede I."/>
            <person name="Drula E."/>
            <person name="Henrissat B."/>
            <person name="Morin E."/>
            <person name="Kohler A."/>
            <person name="Barry K."/>
            <person name="LaButti K."/>
            <person name="Morin E."/>
            <person name="Salamov A."/>
            <person name="Lipzen A."/>
            <person name="Mereny Z."/>
            <person name="Hegedus B."/>
            <person name="Baldrian P."/>
            <person name="Stursova M."/>
            <person name="Weitz H."/>
            <person name="Taylor A."/>
            <person name="Grigoriev I.V."/>
            <person name="Nagy L.G."/>
            <person name="Martin F."/>
            <person name="Kauserud H."/>
        </authorList>
    </citation>
    <scope>NUCLEOTIDE SEQUENCE</scope>
    <source>
        <strain evidence="1">CBHHK067</strain>
    </source>
</reference>
<organism evidence="1 2">
    <name type="scientific">Mycena rosella</name>
    <name type="common">Pink bonnet</name>
    <name type="synonym">Agaricus rosellus</name>
    <dbReference type="NCBI Taxonomy" id="1033263"/>
    <lineage>
        <taxon>Eukaryota</taxon>
        <taxon>Fungi</taxon>
        <taxon>Dikarya</taxon>
        <taxon>Basidiomycota</taxon>
        <taxon>Agaricomycotina</taxon>
        <taxon>Agaricomycetes</taxon>
        <taxon>Agaricomycetidae</taxon>
        <taxon>Agaricales</taxon>
        <taxon>Marasmiineae</taxon>
        <taxon>Mycenaceae</taxon>
        <taxon>Mycena</taxon>
    </lineage>
</organism>
<comment type="caution">
    <text evidence="1">The sequence shown here is derived from an EMBL/GenBank/DDBJ whole genome shotgun (WGS) entry which is preliminary data.</text>
</comment>
<dbReference type="EMBL" id="JARKIE010000287">
    <property type="protein sequence ID" value="KAJ7657580.1"/>
    <property type="molecule type" value="Genomic_DNA"/>
</dbReference>
<evidence type="ECO:0000313" key="2">
    <source>
        <dbReference type="Proteomes" id="UP001221757"/>
    </source>
</evidence>
<dbReference type="Proteomes" id="UP001221757">
    <property type="component" value="Unassembled WGS sequence"/>
</dbReference>
<protein>
    <submittedName>
        <fullName evidence="1">Uncharacterized protein</fullName>
    </submittedName>
</protein>
<proteinExistence type="predicted"/>
<gene>
    <name evidence="1" type="ORF">B0H17DRAFT_1145819</name>
</gene>
<evidence type="ECO:0000313" key="1">
    <source>
        <dbReference type="EMBL" id="KAJ7657580.1"/>
    </source>
</evidence>
<dbReference type="AlphaFoldDB" id="A0AAD7G1X5"/>
<accession>A0AAD7G1X5</accession>